<name>A0ABY8TA06_9HYPH</name>
<dbReference type="RefSeq" id="WP_127639812.1">
    <property type="nucleotide sequence ID" value="NZ_CP120365.1"/>
</dbReference>
<organism evidence="1 2">
    <name type="scientific">Sinorhizobium kummerowiae</name>
    <dbReference type="NCBI Taxonomy" id="158892"/>
    <lineage>
        <taxon>Bacteria</taxon>
        <taxon>Pseudomonadati</taxon>
        <taxon>Pseudomonadota</taxon>
        <taxon>Alphaproteobacteria</taxon>
        <taxon>Hyphomicrobiales</taxon>
        <taxon>Rhizobiaceae</taxon>
        <taxon>Sinorhizobium/Ensifer group</taxon>
        <taxon>Sinorhizobium</taxon>
    </lineage>
</organism>
<dbReference type="Proteomes" id="UP001233264">
    <property type="component" value="Chromosome"/>
</dbReference>
<evidence type="ECO:0000313" key="1">
    <source>
        <dbReference type="EMBL" id="WHS94579.1"/>
    </source>
</evidence>
<reference evidence="1 2" key="1">
    <citation type="submission" date="2023-03" db="EMBL/GenBank/DDBJ databases">
        <authorList>
            <person name="Menendez E."/>
            <person name="Kaur S."/>
            <person name="Flores-Felix J.D."/>
            <person name="diCenzo G.C."/>
            <person name="Peix A."/>
            <person name="Velazquez E."/>
        </authorList>
    </citation>
    <scope>NUCLEOTIDE SEQUENCE [LARGE SCALE GENOMIC DNA]</scope>
    <source>
        <strain evidence="1 2">CCBAU 71714</strain>
    </source>
</reference>
<protein>
    <submittedName>
        <fullName evidence="1">Uncharacterized protein</fullName>
    </submittedName>
</protein>
<dbReference type="EMBL" id="CP120365">
    <property type="protein sequence ID" value="WHS94579.1"/>
    <property type="molecule type" value="Genomic_DNA"/>
</dbReference>
<sequence>MVRTMIGVDSTGAGCVKIMKSDADSPRTTPDSQRSKFLYNSKYALNASIAHIERVNTIPGGSGTQYFPAGSNSSNYQKLVAYGDAGGFNEAIWVLKNSAFPDLKYNMPLFDVKATRNSTGRFNQMKIQRRYSGKYYNDQGGYLFMGNWRQAPWFKDYEGLVSNWGSFLYGTVTRINNSDTNDAYNRFQSSDKRLIVWNLPGNEDPSLEAPVLAPNGSKNIIIRSDKMIIAKPGYNAETATEWQISFDSRRVPVKVIAAADIAIPAGESFYDTGITLPTNIALDVHFYTGSTIYYPWTPDMEDGAGAEYWFSGSRIYFNAASALRARFMLYLDAGDSPTNGSNKVFRQFTEGGVDVVQFLRPGSANPPSWADIVIDSRWPCVQIIKEGYFPVSAGSPVETVVTFDATGMFPMVKYMTKHGPGSDQNFGSWQASIKLPSVRQLIYSTSSNFECGDSSHCRLTQTSATFVTNRGRPGDYYNDDDDPGTWRTEGADDVLGIRYYILGIPA</sequence>
<accession>A0ABY8TA06</accession>
<proteinExistence type="predicted"/>
<gene>
    <name evidence="1" type="ORF">PZL22_002314</name>
</gene>
<evidence type="ECO:0000313" key="2">
    <source>
        <dbReference type="Proteomes" id="UP001233264"/>
    </source>
</evidence>
<keyword evidence="2" id="KW-1185">Reference proteome</keyword>